<keyword evidence="2" id="KW-1185">Reference proteome</keyword>
<protein>
    <submittedName>
        <fullName evidence="1">Uncharacterized protein</fullName>
    </submittedName>
</protein>
<name>A0A286IET7_9HYPH</name>
<reference evidence="2" key="1">
    <citation type="submission" date="2017-08" db="EMBL/GenBank/DDBJ databases">
        <authorList>
            <person name="Varghese N."/>
            <person name="Submissions S."/>
        </authorList>
    </citation>
    <scope>NUCLEOTIDE SEQUENCE [LARGE SCALE GENOMIC DNA]</scope>
    <source>
        <strain evidence="2">KCTC 23107</strain>
    </source>
</reference>
<evidence type="ECO:0000313" key="2">
    <source>
        <dbReference type="Proteomes" id="UP000219465"/>
    </source>
</evidence>
<organism evidence="1 2">
    <name type="scientific">Hoeflea halophila</name>
    <dbReference type="NCBI Taxonomy" id="714899"/>
    <lineage>
        <taxon>Bacteria</taxon>
        <taxon>Pseudomonadati</taxon>
        <taxon>Pseudomonadota</taxon>
        <taxon>Alphaproteobacteria</taxon>
        <taxon>Hyphomicrobiales</taxon>
        <taxon>Rhizobiaceae</taxon>
        <taxon>Hoeflea</taxon>
    </lineage>
</organism>
<dbReference type="EMBL" id="OCPC01000006">
    <property type="protein sequence ID" value="SOE18581.1"/>
    <property type="molecule type" value="Genomic_DNA"/>
</dbReference>
<dbReference type="Pfam" id="PF19551">
    <property type="entry name" value="DUF6074"/>
    <property type="match status" value="1"/>
</dbReference>
<sequence length="109" mass="12078">MDNDLPLFNWQPPRQIIPFPATLRTGHARKVALLLAKARTQREADHFLSRSIETFCRQLTNAGVDPSDIARQEADYLRMIAVECSVVGATWHPNISDLSEPNGDHGGAA</sequence>
<dbReference type="Proteomes" id="UP000219465">
    <property type="component" value="Unassembled WGS sequence"/>
</dbReference>
<accession>A0A286IET7</accession>
<dbReference type="InterPro" id="IPR045720">
    <property type="entry name" value="DUF6074"/>
</dbReference>
<gene>
    <name evidence="1" type="ORF">SAMN05877838_3510</name>
</gene>
<dbReference type="AlphaFoldDB" id="A0A286IET7"/>
<dbReference type="OrthoDB" id="8117239at2"/>
<dbReference type="RefSeq" id="WP_097109067.1">
    <property type="nucleotide sequence ID" value="NZ_OCPC01000006.1"/>
</dbReference>
<evidence type="ECO:0000313" key="1">
    <source>
        <dbReference type="EMBL" id="SOE18581.1"/>
    </source>
</evidence>
<proteinExistence type="predicted"/>